<evidence type="ECO:0000259" key="2">
    <source>
        <dbReference type="Pfam" id="PF00582"/>
    </source>
</evidence>
<gene>
    <name evidence="3" type="ORF">Cco03nite_81920</name>
</gene>
<dbReference type="SUPFAM" id="SSF52402">
    <property type="entry name" value="Adenine nucleotide alpha hydrolases-like"/>
    <property type="match status" value="2"/>
</dbReference>
<dbReference type="InterPro" id="IPR014729">
    <property type="entry name" value="Rossmann-like_a/b/a_fold"/>
</dbReference>
<dbReference type="RefSeq" id="WP_203699436.1">
    <property type="nucleotide sequence ID" value="NZ_BAAALC010000016.1"/>
</dbReference>
<evidence type="ECO:0000256" key="1">
    <source>
        <dbReference type="ARBA" id="ARBA00008791"/>
    </source>
</evidence>
<protein>
    <submittedName>
        <fullName evidence="3">Universal stress protein</fullName>
    </submittedName>
</protein>
<dbReference type="PRINTS" id="PR01438">
    <property type="entry name" value="UNVRSLSTRESS"/>
</dbReference>
<feature type="domain" description="UspA" evidence="2">
    <location>
        <begin position="5"/>
        <end position="135"/>
    </location>
</feature>
<dbReference type="CDD" id="cd00293">
    <property type="entry name" value="USP-like"/>
    <property type="match status" value="1"/>
</dbReference>
<organism evidence="3 4">
    <name type="scientific">Catellatospora coxensis</name>
    <dbReference type="NCBI Taxonomy" id="310354"/>
    <lineage>
        <taxon>Bacteria</taxon>
        <taxon>Bacillati</taxon>
        <taxon>Actinomycetota</taxon>
        <taxon>Actinomycetes</taxon>
        <taxon>Micromonosporales</taxon>
        <taxon>Micromonosporaceae</taxon>
        <taxon>Catellatospora</taxon>
    </lineage>
</organism>
<name>A0A8J3PC06_9ACTN</name>
<dbReference type="Pfam" id="PF00582">
    <property type="entry name" value="Usp"/>
    <property type="match status" value="2"/>
</dbReference>
<sequence>MNTAPIVVGVDGSPSADLALGWAADEARLRHVPLKLVYVVDSPGPRGAYGYLTDEVTCFGEDLLARAKELIADRQVPATAAIVCDDAAHGLIREAAGATMLVVGSRGHGGFHDLLLGSTSLQTAMHAPCPVAVVRPRGDGAPGQVVLGTDGSPRSAAAARVAFEQARLRRTGVTVVHAWRGSLSEATAGLTELDACEVKAWMVLNDALAPWLSRYPDVPVRKVLRKDSAARALVDESAGAELVVVGRRGRGGFASLVLGSAGHALLHHAACPVVVVSG</sequence>
<dbReference type="PANTHER" id="PTHR46268:SF6">
    <property type="entry name" value="UNIVERSAL STRESS PROTEIN UP12"/>
    <property type="match status" value="1"/>
</dbReference>
<comment type="caution">
    <text evidence="3">The sequence shown here is derived from an EMBL/GenBank/DDBJ whole genome shotgun (WGS) entry which is preliminary data.</text>
</comment>
<evidence type="ECO:0000313" key="3">
    <source>
        <dbReference type="EMBL" id="GIG11492.1"/>
    </source>
</evidence>
<dbReference type="Gene3D" id="3.40.50.620">
    <property type="entry name" value="HUPs"/>
    <property type="match status" value="2"/>
</dbReference>
<dbReference type="EMBL" id="BONI01000141">
    <property type="protein sequence ID" value="GIG11492.1"/>
    <property type="molecule type" value="Genomic_DNA"/>
</dbReference>
<comment type="similarity">
    <text evidence="1">Belongs to the universal stress protein A family.</text>
</comment>
<evidence type="ECO:0000313" key="4">
    <source>
        <dbReference type="Proteomes" id="UP000630887"/>
    </source>
</evidence>
<keyword evidence="4" id="KW-1185">Reference proteome</keyword>
<accession>A0A8J3PC06</accession>
<reference evidence="3 4" key="1">
    <citation type="submission" date="2021-01" db="EMBL/GenBank/DDBJ databases">
        <title>Whole genome shotgun sequence of Catellatospora coxensis NBRC 107359.</title>
        <authorList>
            <person name="Komaki H."/>
            <person name="Tamura T."/>
        </authorList>
    </citation>
    <scope>NUCLEOTIDE SEQUENCE [LARGE SCALE GENOMIC DNA]</scope>
    <source>
        <strain evidence="3 4">NBRC 107359</strain>
    </source>
</reference>
<dbReference type="PANTHER" id="PTHR46268">
    <property type="entry name" value="STRESS RESPONSE PROTEIN NHAX"/>
    <property type="match status" value="1"/>
</dbReference>
<dbReference type="AlphaFoldDB" id="A0A8J3PC06"/>
<feature type="domain" description="UspA" evidence="2">
    <location>
        <begin position="145"/>
        <end position="276"/>
    </location>
</feature>
<dbReference type="Proteomes" id="UP000630887">
    <property type="component" value="Unassembled WGS sequence"/>
</dbReference>
<dbReference type="InterPro" id="IPR006015">
    <property type="entry name" value="Universal_stress_UspA"/>
</dbReference>
<dbReference type="InterPro" id="IPR006016">
    <property type="entry name" value="UspA"/>
</dbReference>
<proteinExistence type="inferred from homology"/>